<feature type="compositionally biased region" description="Basic and acidic residues" evidence="1">
    <location>
        <begin position="518"/>
        <end position="528"/>
    </location>
</feature>
<feature type="compositionally biased region" description="Basic and acidic residues" evidence="1">
    <location>
        <begin position="165"/>
        <end position="174"/>
    </location>
</feature>
<proteinExistence type="predicted"/>
<evidence type="ECO:0000256" key="1">
    <source>
        <dbReference type="SAM" id="MobiDB-lite"/>
    </source>
</evidence>
<feature type="region of interest" description="Disordered" evidence="1">
    <location>
        <begin position="59"/>
        <end position="196"/>
    </location>
</feature>
<feature type="compositionally biased region" description="Polar residues" evidence="1">
    <location>
        <begin position="424"/>
        <end position="435"/>
    </location>
</feature>
<feature type="compositionally biased region" description="Low complexity" evidence="1">
    <location>
        <begin position="124"/>
        <end position="158"/>
    </location>
</feature>
<feature type="compositionally biased region" description="Basic and acidic residues" evidence="1">
    <location>
        <begin position="772"/>
        <end position="797"/>
    </location>
</feature>
<reference evidence="2" key="2">
    <citation type="submission" date="2023-06" db="EMBL/GenBank/DDBJ databases">
        <authorList>
            <consortium name="Lawrence Berkeley National Laboratory"/>
            <person name="Mondo S.J."/>
            <person name="Hensen N."/>
            <person name="Bonometti L."/>
            <person name="Westerberg I."/>
            <person name="Brannstrom I.O."/>
            <person name="Guillou S."/>
            <person name="Cros-Aarteil S."/>
            <person name="Calhoun S."/>
            <person name="Haridas S."/>
            <person name="Kuo A."/>
            <person name="Pangilinan J."/>
            <person name="Riley R."/>
            <person name="Labutti K."/>
            <person name="Andreopoulos B."/>
            <person name="Lipzen A."/>
            <person name="Chen C."/>
            <person name="Yanf M."/>
            <person name="Daum C."/>
            <person name="Ng V."/>
            <person name="Clum A."/>
            <person name="Steindorff A."/>
            <person name="Ohm R."/>
            <person name="Martin F."/>
            <person name="Silar P."/>
            <person name="Natvig D."/>
            <person name="Lalanne C."/>
            <person name="Gautier V."/>
            <person name="Ament-Velasquez S.L."/>
            <person name="Kruys A."/>
            <person name="Hutchinson M.I."/>
            <person name="Powell A.J."/>
            <person name="Barry K."/>
            <person name="Miller A.N."/>
            <person name="Grigoriev I.V."/>
            <person name="Debuchy R."/>
            <person name="Gladieux P."/>
            <person name="Thoren M.H."/>
            <person name="Johannesson H."/>
        </authorList>
    </citation>
    <scope>NUCLEOTIDE SEQUENCE</scope>
    <source>
        <strain evidence="2">CBS 626.80</strain>
    </source>
</reference>
<dbReference type="AlphaFoldDB" id="A0AAN6SD62"/>
<dbReference type="Proteomes" id="UP001303222">
    <property type="component" value="Unassembled WGS sequence"/>
</dbReference>
<organism evidence="2 3">
    <name type="scientific">Pseudoneurospora amorphoporcata</name>
    <dbReference type="NCBI Taxonomy" id="241081"/>
    <lineage>
        <taxon>Eukaryota</taxon>
        <taxon>Fungi</taxon>
        <taxon>Dikarya</taxon>
        <taxon>Ascomycota</taxon>
        <taxon>Pezizomycotina</taxon>
        <taxon>Sordariomycetes</taxon>
        <taxon>Sordariomycetidae</taxon>
        <taxon>Sordariales</taxon>
        <taxon>Sordariaceae</taxon>
        <taxon>Pseudoneurospora</taxon>
    </lineage>
</organism>
<feature type="compositionally biased region" description="Low complexity" evidence="1">
    <location>
        <begin position="100"/>
        <end position="111"/>
    </location>
</feature>
<accession>A0AAN6SD62</accession>
<feature type="compositionally biased region" description="Polar residues" evidence="1">
    <location>
        <begin position="214"/>
        <end position="252"/>
    </location>
</feature>
<comment type="caution">
    <text evidence="2">The sequence shown here is derived from an EMBL/GenBank/DDBJ whole genome shotgun (WGS) entry which is preliminary data.</text>
</comment>
<evidence type="ECO:0000313" key="2">
    <source>
        <dbReference type="EMBL" id="KAK3949937.1"/>
    </source>
</evidence>
<keyword evidence="3" id="KW-1185">Reference proteome</keyword>
<feature type="compositionally biased region" description="Gly residues" evidence="1">
    <location>
        <begin position="293"/>
        <end position="302"/>
    </location>
</feature>
<reference evidence="2" key="1">
    <citation type="journal article" date="2023" name="Mol. Phylogenet. Evol.">
        <title>Genome-scale phylogeny and comparative genomics of the fungal order Sordariales.</title>
        <authorList>
            <person name="Hensen N."/>
            <person name="Bonometti L."/>
            <person name="Westerberg I."/>
            <person name="Brannstrom I.O."/>
            <person name="Guillou S."/>
            <person name="Cros-Aarteil S."/>
            <person name="Calhoun S."/>
            <person name="Haridas S."/>
            <person name="Kuo A."/>
            <person name="Mondo S."/>
            <person name="Pangilinan J."/>
            <person name="Riley R."/>
            <person name="LaButti K."/>
            <person name="Andreopoulos B."/>
            <person name="Lipzen A."/>
            <person name="Chen C."/>
            <person name="Yan M."/>
            <person name="Daum C."/>
            <person name="Ng V."/>
            <person name="Clum A."/>
            <person name="Steindorff A."/>
            <person name="Ohm R.A."/>
            <person name="Martin F."/>
            <person name="Silar P."/>
            <person name="Natvig D.O."/>
            <person name="Lalanne C."/>
            <person name="Gautier V."/>
            <person name="Ament-Velasquez S.L."/>
            <person name="Kruys A."/>
            <person name="Hutchinson M.I."/>
            <person name="Powell A.J."/>
            <person name="Barry K."/>
            <person name="Miller A.N."/>
            <person name="Grigoriev I.V."/>
            <person name="Debuchy R."/>
            <person name="Gladieux P."/>
            <person name="Hiltunen Thoren M."/>
            <person name="Johannesson H."/>
        </authorList>
    </citation>
    <scope>NUCLEOTIDE SEQUENCE</scope>
    <source>
        <strain evidence="2">CBS 626.80</strain>
    </source>
</reference>
<feature type="compositionally biased region" description="Low complexity" evidence="1">
    <location>
        <begin position="537"/>
        <end position="554"/>
    </location>
</feature>
<feature type="compositionally biased region" description="Low complexity" evidence="1">
    <location>
        <begin position="580"/>
        <end position="601"/>
    </location>
</feature>
<gene>
    <name evidence="2" type="ORF">QBC32DRAFT_26242</name>
</gene>
<feature type="compositionally biased region" description="Basic and acidic residues" evidence="1">
    <location>
        <begin position="467"/>
        <end position="477"/>
    </location>
</feature>
<name>A0AAN6SD62_9PEZI</name>
<feature type="region of interest" description="Disordered" evidence="1">
    <location>
        <begin position="749"/>
        <end position="798"/>
    </location>
</feature>
<feature type="compositionally biased region" description="Basic and acidic residues" evidence="1">
    <location>
        <begin position="334"/>
        <end position="350"/>
    </location>
</feature>
<feature type="region of interest" description="Disordered" evidence="1">
    <location>
        <begin position="208"/>
        <end position="614"/>
    </location>
</feature>
<feature type="compositionally biased region" description="Basic and acidic residues" evidence="1">
    <location>
        <begin position="749"/>
        <end position="764"/>
    </location>
</feature>
<sequence length="820" mass="88109">MLQLECRMTAQAPPTTTLPSSAAAAAAAAATATTWNPTQTHTIAEYFVKYSMETIPESLNGELPPLPKSGPSHGLSRGHTYNNNNNNPHHGQNLHVLKRSNTYTVSTSSTSQNKHQQRYAGAESQSQQQQQQQPPSSLNRSFSSPLSPLSNSSGLGSRMVGGDKSTQRVREWMKRSNSSRTESKPKAGRSSSNSGHQTLEIIHLGGGRLESNGHVHSSSLEVSSNFLGPTSQQSQTHTSRANSIDSRVTQWSDLYHDPPESLTVATKPATATGKPSRPASPELHERPLLRDLGSGGGSGHGEGYQSQHRHTKSDGSVHPAPLRVPSNSSSSSSLDKKDGGAAVTKPEEIGKPQGQGLTRSNSKWKPLPAPPPPGAPGGITPLVDGGSRRRTDEDNINMTGAIGVSPLTSVESESEFGEREDTPRQQQGYAVQQSESKARKPSPHTDASLGIGYAVGLGVLSPPLTPPEREHYEREAVEPGSATTTCTYGIRETMWPVPPSSQQPAGYHLRSATAPPEKQQRQHQYEHQHQHHQQKPSTSSSLASASTLASSQSSVPTHVIPKRSDSLSYSRSRQHRPQISTSTSSSSSSSCSRSTGKTSPSGFRDQDQQATTATRAEAITITSTEAAAAAVAQIQEVPQPHQLQTPTVTPPTPIVQVPTPTTLTTATVPIPTPTTPTSWSPRAYLSSQEMLWLHGNYRGITAFMAAWGLQKGLSDEWEREEALGIMRELMAAEVAREDIEAKIRRGPDHEVAADEHDGGKKSWLDFEAASPGEDKRNTKGDHYVKETSSEKEKEKRGRGVNALGFGYAALKGQGVRMKPA</sequence>
<evidence type="ECO:0000313" key="3">
    <source>
        <dbReference type="Proteomes" id="UP001303222"/>
    </source>
</evidence>
<dbReference type="EMBL" id="MU859196">
    <property type="protein sequence ID" value="KAK3949937.1"/>
    <property type="molecule type" value="Genomic_DNA"/>
</dbReference>
<protein>
    <submittedName>
        <fullName evidence="2">Uncharacterized protein</fullName>
    </submittedName>
</protein>